<proteinExistence type="inferred from homology"/>
<sequence>MKTIYLDNSATTRQYDEVTDIMVKMFKEDFGNPSSMHGLGVTAEKAVRKARKQVADKLGALEEEIFFTSGGTEADNTAIFGAAHARKRRGNKIITTAVEHPAVLEAFKRLEEEGFEAIYLPVDRECHVDMEAYKQALSDDVIFISVMTVNNEIGTIQPIREMYDMKPEGAIFHTDAVQAFGKVEVPLTDLISVSGHKIHGPKGIGALYIKKGTVIEPFMVGGGQEKHMRSGTENVPGIVGFGLAAELCGKGDVKRVKERLRNGILSEIKDIRINTPEEDSADSILNVSFLGTRSEVILHRLEQDGIFVSAGSACSSNKKGRSHVLTSMKMKDEEIDGAIRFSFSEFNTVEEMDFVTDRVKNAVAEFRRLGSFR</sequence>
<evidence type="ECO:0000256" key="5">
    <source>
        <dbReference type="ARBA" id="ARBA00023004"/>
    </source>
</evidence>
<dbReference type="PANTHER" id="PTHR11601">
    <property type="entry name" value="CYSTEINE DESULFURYLASE FAMILY MEMBER"/>
    <property type="match status" value="1"/>
</dbReference>
<keyword evidence="2" id="KW-0808">Transferase</keyword>
<organism evidence="9 10">
    <name type="scientific">Gallibacter intestinalis</name>
    <dbReference type="NCBI Taxonomy" id="2779356"/>
    <lineage>
        <taxon>Bacteria</taxon>
        <taxon>Bacillati</taxon>
        <taxon>Bacillota</taxon>
        <taxon>Clostridia</taxon>
        <taxon>Eubacteriales</taxon>
        <taxon>Eubacteriaceae</taxon>
        <taxon>Gallibacter</taxon>
    </lineage>
</organism>
<protein>
    <submittedName>
        <fullName evidence="9">Cysteine desulfurase</fullName>
    </submittedName>
</protein>
<evidence type="ECO:0000259" key="8">
    <source>
        <dbReference type="Pfam" id="PF00266"/>
    </source>
</evidence>
<dbReference type="InterPro" id="IPR016454">
    <property type="entry name" value="Cysteine_dSase"/>
</dbReference>
<evidence type="ECO:0000256" key="6">
    <source>
        <dbReference type="ARBA" id="ARBA00023014"/>
    </source>
</evidence>
<accession>A0ABR9QWI3</accession>
<evidence type="ECO:0000256" key="2">
    <source>
        <dbReference type="ARBA" id="ARBA00022679"/>
    </source>
</evidence>
<dbReference type="RefSeq" id="WP_226384793.1">
    <property type="nucleotide sequence ID" value="NZ_JADCKA010000002.1"/>
</dbReference>
<comment type="caution">
    <text evidence="9">The sequence shown here is derived from an EMBL/GenBank/DDBJ whole genome shotgun (WGS) entry which is preliminary data.</text>
</comment>
<gene>
    <name evidence="9" type="ORF">INF20_02390</name>
</gene>
<evidence type="ECO:0000256" key="4">
    <source>
        <dbReference type="ARBA" id="ARBA00022898"/>
    </source>
</evidence>
<dbReference type="Pfam" id="PF00266">
    <property type="entry name" value="Aminotran_5"/>
    <property type="match status" value="1"/>
</dbReference>
<keyword evidence="10" id="KW-1185">Reference proteome</keyword>
<evidence type="ECO:0000313" key="9">
    <source>
        <dbReference type="EMBL" id="MBE5035127.1"/>
    </source>
</evidence>
<keyword evidence="4" id="KW-0663">Pyridoxal phosphate</keyword>
<reference evidence="9 10" key="1">
    <citation type="submission" date="2020-10" db="EMBL/GenBank/DDBJ databases">
        <title>ChiBAC.</title>
        <authorList>
            <person name="Zenner C."/>
            <person name="Hitch T.C.A."/>
            <person name="Clavel T."/>
        </authorList>
    </citation>
    <scope>NUCLEOTIDE SEQUENCE [LARGE SCALE GENOMIC DNA]</scope>
    <source>
        <strain evidence="9 10">DSM 108706</strain>
    </source>
</reference>
<dbReference type="InterPro" id="IPR020578">
    <property type="entry name" value="Aminotrans_V_PyrdxlP_BS"/>
</dbReference>
<evidence type="ECO:0000313" key="10">
    <source>
        <dbReference type="Proteomes" id="UP001516588"/>
    </source>
</evidence>
<keyword evidence="5" id="KW-0408">Iron</keyword>
<name>A0ABR9QWI3_9FIRM</name>
<dbReference type="PANTHER" id="PTHR11601:SF34">
    <property type="entry name" value="CYSTEINE DESULFURASE"/>
    <property type="match status" value="1"/>
</dbReference>
<dbReference type="Proteomes" id="UP001516588">
    <property type="component" value="Unassembled WGS sequence"/>
</dbReference>
<keyword evidence="6" id="KW-0411">Iron-sulfur</keyword>
<comment type="similarity">
    <text evidence="7">Belongs to the class-V pyridoxal-phosphate-dependent aminotransferase family.</text>
</comment>
<dbReference type="PIRSF" id="PIRSF005572">
    <property type="entry name" value="NifS"/>
    <property type="match status" value="1"/>
</dbReference>
<comment type="cofactor">
    <cofactor evidence="1">
        <name>pyridoxal 5'-phosphate</name>
        <dbReference type="ChEBI" id="CHEBI:597326"/>
    </cofactor>
</comment>
<feature type="domain" description="Aminotransferase class V" evidence="8">
    <location>
        <begin position="4"/>
        <end position="353"/>
    </location>
</feature>
<evidence type="ECO:0000256" key="7">
    <source>
        <dbReference type="RuleBase" id="RU004075"/>
    </source>
</evidence>
<dbReference type="EMBL" id="JADCKA010000002">
    <property type="protein sequence ID" value="MBE5035127.1"/>
    <property type="molecule type" value="Genomic_DNA"/>
</dbReference>
<evidence type="ECO:0000256" key="3">
    <source>
        <dbReference type="ARBA" id="ARBA00022723"/>
    </source>
</evidence>
<dbReference type="PROSITE" id="PS00595">
    <property type="entry name" value="AA_TRANSFER_CLASS_5"/>
    <property type="match status" value="1"/>
</dbReference>
<evidence type="ECO:0000256" key="1">
    <source>
        <dbReference type="ARBA" id="ARBA00001933"/>
    </source>
</evidence>
<keyword evidence="3" id="KW-0479">Metal-binding</keyword>
<dbReference type="InterPro" id="IPR000192">
    <property type="entry name" value="Aminotrans_V_dom"/>
</dbReference>